<feature type="compositionally biased region" description="Gly residues" evidence="1">
    <location>
        <begin position="2189"/>
        <end position="2206"/>
    </location>
</feature>
<evidence type="ECO:0000256" key="2">
    <source>
        <dbReference type="SAM" id="SignalP"/>
    </source>
</evidence>
<keyword evidence="2" id="KW-0732">Signal</keyword>
<protein>
    <submittedName>
        <fullName evidence="4">S-layer homology domain-containing protein</fullName>
    </submittedName>
</protein>
<dbReference type="Pfam" id="PF00395">
    <property type="entry name" value="SLH"/>
    <property type="match status" value="3"/>
</dbReference>
<feature type="compositionally biased region" description="Acidic residues" evidence="1">
    <location>
        <begin position="885"/>
        <end position="895"/>
    </location>
</feature>
<dbReference type="Proteomes" id="UP000711047">
    <property type="component" value="Unassembled WGS sequence"/>
</dbReference>
<evidence type="ECO:0000313" key="4">
    <source>
        <dbReference type="EMBL" id="NQX48689.1"/>
    </source>
</evidence>
<feature type="signal peptide" evidence="2">
    <location>
        <begin position="1"/>
        <end position="27"/>
    </location>
</feature>
<gene>
    <name evidence="4" type="ORF">HQN87_25540</name>
</gene>
<accession>A0ABX2DYV4</accession>
<feature type="domain" description="SLH" evidence="3">
    <location>
        <begin position="2541"/>
        <end position="2600"/>
    </location>
</feature>
<organism evidence="4 5">
    <name type="scientific">Paenibacillus tritici</name>
    <dbReference type="NCBI Taxonomy" id="1873425"/>
    <lineage>
        <taxon>Bacteria</taxon>
        <taxon>Bacillati</taxon>
        <taxon>Bacillota</taxon>
        <taxon>Bacilli</taxon>
        <taxon>Bacillales</taxon>
        <taxon>Paenibacillaceae</taxon>
        <taxon>Paenibacillus</taxon>
    </lineage>
</organism>
<name>A0ABX2DYV4_9BACL</name>
<evidence type="ECO:0000256" key="1">
    <source>
        <dbReference type="SAM" id="MobiDB-lite"/>
    </source>
</evidence>
<dbReference type="PROSITE" id="PS51272">
    <property type="entry name" value="SLH"/>
    <property type="match status" value="3"/>
</dbReference>
<evidence type="ECO:0000313" key="5">
    <source>
        <dbReference type="Proteomes" id="UP000711047"/>
    </source>
</evidence>
<dbReference type="InterPro" id="IPR001119">
    <property type="entry name" value="SLH_dom"/>
</dbReference>
<keyword evidence="5" id="KW-1185">Reference proteome</keyword>
<feature type="domain" description="SLH" evidence="3">
    <location>
        <begin position="2409"/>
        <end position="2469"/>
    </location>
</feature>
<comment type="caution">
    <text evidence="4">The sequence shown here is derived from an EMBL/GenBank/DDBJ whole genome shotgun (WGS) entry which is preliminary data.</text>
</comment>
<feature type="region of interest" description="Disordered" evidence="1">
    <location>
        <begin position="2184"/>
        <end position="2206"/>
    </location>
</feature>
<proteinExistence type="predicted"/>
<evidence type="ECO:0000259" key="3">
    <source>
        <dbReference type="PROSITE" id="PS51272"/>
    </source>
</evidence>
<feature type="region of interest" description="Disordered" evidence="1">
    <location>
        <begin position="875"/>
        <end position="913"/>
    </location>
</feature>
<feature type="domain" description="SLH" evidence="3">
    <location>
        <begin position="2470"/>
        <end position="2533"/>
    </location>
</feature>
<dbReference type="EMBL" id="JABMKX010000017">
    <property type="protein sequence ID" value="NQX48689.1"/>
    <property type="molecule type" value="Genomic_DNA"/>
</dbReference>
<feature type="chain" id="PRO_5047544466" evidence="2">
    <location>
        <begin position="28"/>
        <end position="2600"/>
    </location>
</feature>
<dbReference type="RefSeq" id="WP_173139084.1">
    <property type="nucleotide sequence ID" value="NZ_JABMKX010000017.1"/>
</dbReference>
<sequence>MKLLKRIVAVMLTLIMVFLSTSESFHALVEAASSTKTTMIQNDFIKVTVDNETGRYGIRTVDGQPIRKKDNNVNLLFQGDDPETSFTTFRIDGTDYIYGNKYKFDNSHYSETTAPKVVENSNGTKQLEMIWKIKGVEIKQILMLYTDSKDAVNSGNVNIRYEVNNRSNAQVQVGSRILLDTMVGGNDGPQFQIGTAYKSPLQVERKLVHNPEEDAGIPEEDRAYFKIPAYWVMRDKLDLTNPQATNVVAYGFNNFAEQNINIVDEMIVGHWNGLANTKWDYKVHPNLDFTRDTNDYGTADSAVAFYWNPDKLAAGGFQSFETVYGLGEITAPDKVFSIRYVDQVQQLATADLGEGETVPSKYKDNGVFTITAEVENLQAYNMEHSKIEVEMTLESGLSFVRQDEKGQDIIDASGNPVLENDRSKMLEFKKSASPEEAALGIEPKYKPGDAITATFRVQAKGRPWPVTREYMISARSPETQGKIEGIADEGIKAQYESNRTNFILLPPVGEATATYSYALSPAELYSTDVKYLTVNLSNIEAYNTGNATTAPNFDLYLKDKASGSRYKVNVQDAVVMQPTDDGYSGSMRVTYRGGDLVDEGGNVLEAGLGPELPLGEYQVEIDYKGDAGGDEEVAALYDMTTPQSFLVTDNNDTRIREAGVMAVYREAVDISGLANGSSVEDELLDQLNSLFPGEPFKDGSFLYSAVTEYKKTKALFGAASKAVDPEFDISEFMDDEALEETPLYAYKLFATEEDFEAFQEEAESEDPEFDREILVTVRGMIKQVGTGDEEQVIVDTKTEPAIINDAVAYTGKDLAFVRGKLDIFGNSLPGDLPFLDTLFIKGDGTLSVASSGFVFHKGEWTLDFFNGFSKSLGDENYNPSKVETPEEEEEEEEGSKEDQGNDGNPEDDSQNGSLKWAIGGVGDRLNPLRQVMIGDVYFNKQSLFGAPSFAIDGFGFSFNDFILRENGISFGGSLSLKIINSEIKNVIFNSAGFYGVDASLGFDLNQEMGLFGPDKKKDADKKEGPDAPSGKVTIKHAVQNGGVGNEYGLEFAAQLKNMMGVEIEFSLKKVKDGRILPDVIAFGAELPKPGILVTGATYLTAIRGAVRELADTIAGGTAQDPFPLTIEAGVGMRFGIAPAYFFGDVDLTVKRTGLKVEGKLDFAAKDDAEEDDRLPMLTKALLEAQWVTPWFVRVEAAMDIGGWDIIIGKAGIFVGQNLEKNRTDFEGYIGSKVQIPKDVPIVGGMPLSSMFLGVNNDKVWGSIGVLFISLGITYYWSGGIEFGTSTDQLPEGMIHLVVDDPELGPRLMVIGEGVQTLATSQVASEEDDQEIIYREVAEGVKYVENGSVNVGVGGITVKNGGRIHEIPMGAASGNAIIEMEYSSKELPEFKLQDAAGKDYPVVFETFANPDKPNPKANAFTQYIPASYKSGDTTRLNDEVDIRRAYIIIPENEAKKGGTWTLTAVSAVETKLMNIPTLPTLGEVNLAKDSSDINKLTASWTVANAAEGDTVNLYLAEDAVTTETTKVKGQEVLSPGDPGMLIAKDVPVGAGGSVSGGVTSGSKVIDVTNVTLMGNPEDIRGLLRQGNYYLRAELKSSATFGTKTSPQRFELIDPLAPQVVSDVTVEPAGNGLFSLSFKPGAKKAGHSGFEHSFIIDAQREVGGKLESYSPFGEILYTEQELQPYWNAATGKYEGLLIGGWKALSTSDEVNTGSLEGTVMDVSKVKYTGLEVGKEYVVGVTAATVPTEDADKNQNYHYAERQDSSKKLLPLPSLPKLEVAVDNDKGTAVDTGNYINVLTSETKQKLTLSSKQSNLTVEVFNADKSIATLALTNKTGGGSEGVLNLDQFQTDGPFALELRARNTVTKDISVTMLYLTVDTIAPVLYLTEPVTGERTAQGAVRVAGTTTTGTKLAAVYTVSQLQPDGKYKDVEISAPLTVDSLTGDFNGTVKIDSAEPSVALNIVAKDEAGNLNTAVVDITNAGYKVPVALVLKGTEEDLEPGQTGKVQAYLKVSDGKDENTGKPKFKEEPIADKDLQRLTYTVAVGDAVSLSADGGITALATGSSLIEAEYQVSEGVTLKGMAVTTVAVPESNELGTVQAVSSPISGDSNRTKITVTSAGDMTGQQIAYKVFSSNPVELKRNDNVSSWSLLPLDGIVTAHPGSVVVLAKRTSLDKLVRASGSVPASVWTSSGSGGGGGAGGGGGGGGAVPGVVEEQAPEQAAQITVNGQAVTAEWDGLTAIVRITDKEAAAGSDLTVNSTDPNAKAFRIQVDQSVVQQQLAAKKKIVIEAPMGHLVIAPENLAGVTAGLTIGIGANSAADQQAMKAIADQQGFTLMGAGAGVTVTANLPQGSWTPALAAKIAIPAPLAAKEITAMVLKDKDGNWTTVPWTLDSSGTAVNVQLTGEGSLFFIRNQKTFKDMPSGWGKAGIAAASAKLFVLGKSADTFDPAGQVTRAEYPTILLRVAGLMNKQAASAGFTDVSGSSWYNRSVSIAAGLGIVTGLEGGKYAPKDTLTRVEAMTMLGRLLNQVNPGSELSEAEVTSILSGFTDKDKVPAWAGQAVALSIKNGIILGEGNKVNPSNPLTREQAAAIAIRLDQFITAKQ</sequence>
<reference evidence="4 5" key="1">
    <citation type="submission" date="2020-05" db="EMBL/GenBank/DDBJ databases">
        <title>Paenibacillus glebae, sp. nov., Paenibacillus humi sp. nov., Paenibacillus pedi sp. nov., Paenibacillus terrestris sp. nov. and Paenibacillus terricola sp. nov., isolated from a forest top soil sample.</title>
        <authorList>
            <person name="Qi S."/>
            <person name="Carlier A."/>
            <person name="Cnockaert M."/>
            <person name="Vandamme P."/>
        </authorList>
    </citation>
    <scope>NUCLEOTIDE SEQUENCE [LARGE SCALE GENOMIC DNA]</scope>
    <source>
        <strain evidence="4 5">LMG 29502</strain>
    </source>
</reference>